<comment type="catalytic activity">
    <reaction evidence="1">
        <text>ATP + protein L-histidine = ADP + protein N-phospho-L-histidine.</text>
        <dbReference type="EC" id="2.7.13.3"/>
    </reaction>
</comment>
<evidence type="ECO:0000259" key="18">
    <source>
        <dbReference type="PROSITE" id="PS50110"/>
    </source>
</evidence>
<dbReference type="FunFam" id="1.10.287.130:FF:000003">
    <property type="entry name" value="Histidine kinase"/>
    <property type="match status" value="1"/>
</dbReference>
<dbReference type="Pfam" id="PF00512">
    <property type="entry name" value="HisKA"/>
    <property type="match status" value="1"/>
</dbReference>
<dbReference type="GO" id="GO:0005886">
    <property type="term" value="C:plasma membrane"/>
    <property type="evidence" value="ECO:0007669"/>
    <property type="project" value="UniProtKB-SubCell"/>
</dbReference>
<dbReference type="InterPro" id="IPR011006">
    <property type="entry name" value="CheY-like_superfamily"/>
</dbReference>
<evidence type="ECO:0000256" key="12">
    <source>
        <dbReference type="ARBA" id="ARBA00022989"/>
    </source>
</evidence>
<dbReference type="EC" id="2.7.13.3" evidence="3"/>
<dbReference type="Pfam" id="PF00672">
    <property type="entry name" value="HAMP"/>
    <property type="match status" value="1"/>
</dbReference>
<evidence type="ECO:0000256" key="7">
    <source>
        <dbReference type="ARBA" id="ARBA00022679"/>
    </source>
</evidence>
<dbReference type="InterPro" id="IPR005467">
    <property type="entry name" value="His_kinase_dom"/>
</dbReference>
<dbReference type="InterPro" id="IPR001789">
    <property type="entry name" value="Sig_transdc_resp-reg_receiver"/>
</dbReference>
<feature type="domain" description="Histidine kinase" evidence="17">
    <location>
        <begin position="292"/>
        <end position="513"/>
    </location>
</feature>
<dbReference type="Gene3D" id="1.20.120.160">
    <property type="entry name" value="HPT domain"/>
    <property type="match status" value="1"/>
</dbReference>
<dbReference type="InterPro" id="IPR036097">
    <property type="entry name" value="HisK_dim/P_sf"/>
</dbReference>
<accession>A0A3B0XHT4</accession>
<dbReference type="Pfam" id="PF09984">
    <property type="entry name" value="sCache_4"/>
    <property type="match status" value="1"/>
</dbReference>
<keyword evidence="11" id="KW-0067">ATP-binding</keyword>
<keyword evidence="10 21" id="KW-0418">Kinase</keyword>
<evidence type="ECO:0000259" key="17">
    <source>
        <dbReference type="PROSITE" id="PS50109"/>
    </source>
</evidence>
<keyword evidence="6" id="KW-0597">Phosphoprotein</keyword>
<dbReference type="GO" id="GO:0005524">
    <property type="term" value="F:ATP binding"/>
    <property type="evidence" value="ECO:0007669"/>
    <property type="project" value="UniProtKB-KW"/>
</dbReference>
<dbReference type="SUPFAM" id="SSF47226">
    <property type="entry name" value="Histidine-containing phosphotransfer domain, HPT domain"/>
    <property type="match status" value="1"/>
</dbReference>
<dbReference type="Gene3D" id="3.40.50.2300">
    <property type="match status" value="1"/>
</dbReference>
<keyword evidence="14 16" id="KW-0472">Membrane</keyword>
<dbReference type="InterPro" id="IPR036641">
    <property type="entry name" value="HPT_dom_sf"/>
</dbReference>
<feature type="domain" description="Response regulatory" evidence="18">
    <location>
        <begin position="675"/>
        <end position="792"/>
    </location>
</feature>
<feature type="domain" description="HPt" evidence="20">
    <location>
        <begin position="820"/>
        <end position="917"/>
    </location>
</feature>
<evidence type="ECO:0000256" key="6">
    <source>
        <dbReference type="ARBA" id="ARBA00022553"/>
    </source>
</evidence>
<keyword evidence="8 16" id="KW-0812">Transmembrane</keyword>
<reference evidence="21" key="1">
    <citation type="submission" date="2018-06" db="EMBL/GenBank/DDBJ databases">
        <authorList>
            <person name="Zhirakovskaya E."/>
        </authorList>
    </citation>
    <scope>NUCLEOTIDE SEQUENCE</scope>
</reference>
<evidence type="ECO:0000256" key="8">
    <source>
        <dbReference type="ARBA" id="ARBA00022692"/>
    </source>
</evidence>
<dbReference type="SUPFAM" id="SSF158472">
    <property type="entry name" value="HAMP domain-like"/>
    <property type="match status" value="1"/>
</dbReference>
<dbReference type="CDD" id="cd06225">
    <property type="entry name" value="HAMP"/>
    <property type="match status" value="1"/>
</dbReference>
<dbReference type="EMBL" id="UOFH01000275">
    <property type="protein sequence ID" value="VAW64180.1"/>
    <property type="molecule type" value="Genomic_DNA"/>
</dbReference>
<dbReference type="InterPro" id="IPR003660">
    <property type="entry name" value="HAMP_dom"/>
</dbReference>
<dbReference type="Gene3D" id="6.10.340.10">
    <property type="match status" value="1"/>
</dbReference>
<dbReference type="FunFam" id="3.30.565.10:FF:000010">
    <property type="entry name" value="Sensor histidine kinase RcsC"/>
    <property type="match status" value="1"/>
</dbReference>
<evidence type="ECO:0000256" key="14">
    <source>
        <dbReference type="ARBA" id="ARBA00023136"/>
    </source>
</evidence>
<evidence type="ECO:0000256" key="3">
    <source>
        <dbReference type="ARBA" id="ARBA00012438"/>
    </source>
</evidence>
<dbReference type="PRINTS" id="PR00344">
    <property type="entry name" value="BCTRLSENSOR"/>
</dbReference>
<keyword evidence="5" id="KW-0997">Cell inner membrane</keyword>
<dbReference type="InterPro" id="IPR008207">
    <property type="entry name" value="Sig_transdc_His_kin_Hpt_dom"/>
</dbReference>
<sequence length="917" mass="102460">MRNWGINKRVMFLALLPTLLITISLATYFSFNRYAYIENALHMKGQLIVNNISSASEYGVFSGNVEILEKIIDNALQEKEVTKIVIRDKHNKEIISRTKKIPPPQTILPIFVTPENLNYTASISGGDIKISDYDEFTLGNVSEPVASNVMGYVQVTLNNQSTQVEQLDSLIKGFLITIFGLFITVFLAITISRSVVNPIQRLTDAVKKIAKGELNTRIEIDSGGEIGSLEEGVNKMASEMQLIRSDLQSQVSSATADLKKTLEELEIQNIEIDLARNQAISASKIKSEFLANMSHEIRTPMNGVIGFTELLGKTSLSDEQDDYVNTIRSSASNLLTIINDILDFSKIESGKLNIENISFSLDDVMDEIIAMFTPMAYQKNIELIYHPSLVIPENISGDPSRIRQILINLISNAVKFTQSGHVIIRVLIETQPDKKELIRFTVTDTGMGMNELSKQRLFTAFTQADTSISRNFGGTGLGLVISRKLAILMQGEIGFESNLNIGSSFWFTVPLTSNQKTIISGTNLTRFKVVLFEPVDQNKIASRTLLNSYGIETIETGRLDKLLQLIEDDNKQEITGIVVGISRSNIRNNYMLRNLAKTLQSANLPYITLASIFDVDEAQNLTQAGLKNIIYRCSRSSLLKTQILNTFSSNTDDVTMENETDKVIALDKSKLSHIKVLLVDDNNINLKLAKTLLKMQKIQVFTAEDGEQAIALANKECFDLILMDLHMPKINGFEAAKVIRNTDNPCKKSTIVALTANAMPEEQLQVFDSGMNDILLKPITEQQLLDVFTRWINPENIDEENSGKNRVFDKQLGITLAGGNEQLADELFPMLISELPTHRENLLLAQQKNNIYDLKKHIHKLHGGTKYCGVPALLEATANFETMIDLKEEDKFADGLEEVIISIDELLTYYQNNFNAS</sequence>
<keyword evidence="12 16" id="KW-1133">Transmembrane helix</keyword>
<evidence type="ECO:0000259" key="20">
    <source>
        <dbReference type="PROSITE" id="PS50894"/>
    </source>
</evidence>
<feature type="coiled-coil region" evidence="15">
    <location>
        <begin position="244"/>
        <end position="278"/>
    </location>
</feature>
<dbReference type="SUPFAM" id="SSF52172">
    <property type="entry name" value="CheY-like"/>
    <property type="match status" value="1"/>
</dbReference>
<keyword evidence="9" id="KW-0547">Nucleotide-binding</keyword>
<evidence type="ECO:0000256" key="15">
    <source>
        <dbReference type="SAM" id="Coils"/>
    </source>
</evidence>
<dbReference type="InterPro" id="IPR019247">
    <property type="entry name" value="Histidine_kinase_BarA_N"/>
</dbReference>
<dbReference type="GO" id="GO:0000155">
    <property type="term" value="F:phosphorelay sensor kinase activity"/>
    <property type="evidence" value="ECO:0007669"/>
    <property type="project" value="InterPro"/>
</dbReference>
<dbReference type="InterPro" id="IPR003594">
    <property type="entry name" value="HATPase_dom"/>
</dbReference>
<dbReference type="SUPFAM" id="SSF55874">
    <property type="entry name" value="ATPase domain of HSP90 chaperone/DNA topoisomerase II/histidine kinase"/>
    <property type="match status" value="1"/>
</dbReference>
<dbReference type="CDD" id="cd00082">
    <property type="entry name" value="HisKA"/>
    <property type="match status" value="1"/>
</dbReference>
<keyword evidence="7" id="KW-0808">Transferase</keyword>
<dbReference type="Pfam" id="PF00072">
    <property type="entry name" value="Response_reg"/>
    <property type="match status" value="1"/>
</dbReference>
<keyword evidence="4" id="KW-1003">Cell membrane</keyword>
<evidence type="ECO:0000256" key="11">
    <source>
        <dbReference type="ARBA" id="ARBA00022840"/>
    </source>
</evidence>
<dbReference type="InterPro" id="IPR003661">
    <property type="entry name" value="HisK_dim/P_dom"/>
</dbReference>
<dbReference type="CDD" id="cd16922">
    <property type="entry name" value="HATPase_EvgS-ArcB-TorS-like"/>
    <property type="match status" value="1"/>
</dbReference>
<name>A0A3B0XHT4_9ZZZZ</name>
<evidence type="ECO:0000256" key="2">
    <source>
        <dbReference type="ARBA" id="ARBA00004429"/>
    </source>
</evidence>
<organism evidence="21">
    <name type="scientific">hydrothermal vent metagenome</name>
    <dbReference type="NCBI Taxonomy" id="652676"/>
    <lineage>
        <taxon>unclassified sequences</taxon>
        <taxon>metagenomes</taxon>
        <taxon>ecological metagenomes</taxon>
    </lineage>
</organism>
<evidence type="ECO:0000256" key="16">
    <source>
        <dbReference type="SAM" id="Phobius"/>
    </source>
</evidence>
<dbReference type="SUPFAM" id="SSF47384">
    <property type="entry name" value="Homodimeric domain of signal transducing histidine kinase"/>
    <property type="match status" value="1"/>
</dbReference>
<evidence type="ECO:0000256" key="9">
    <source>
        <dbReference type="ARBA" id="ARBA00022741"/>
    </source>
</evidence>
<dbReference type="Pfam" id="PF02518">
    <property type="entry name" value="HATPase_c"/>
    <property type="match status" value="1"/>
</dbReference>
<dbReference type="InterPro" id="IPR004358">
    <property type="entry name" value="Sig_transdc_His_kin-like_C"/>
</dbReference>
<dbReference type="PANTHER" id="PTHR45339:SF1">
    <property type="entry name" value="HYBRID SIGNAL TRANSDUCTION HISTIDINE KINASE J"/>
    <property type="match status" value="1"/>
</dbReference>
<dbReference type="InterPro" id="IPR036890">
    <property type="entry name" value="HATPase_C_sf"/>
</dbReference>
<evidence type="ECO:0000256" key="10">
    <source>
        <dbReference type="ARBA" id="ARBA00022777"/>
    </source>
</evidence>
<dbReference type="PROSITE" id="PS50885">
    <property type="entry name" value="HAMP"/>
    <property type="match status" value="1"/>
</dbReference>
<dbReference type="Pfam" id="PF01627">
    <property type="entry name" value="Hpt"/>
    <property type="match status" value="1"/>
</dbReference>
<protein>
    <recommendedName>
        <fullName evidence="3">histidine kinase</fullName>
        <ecNumber evidence="3">2.7.13.3</ecNumber>
    </recommendedName>
</protein>
<keyword evidence="15" id="KW-0175">Coiled coil</keyword>
<dbReference type="SMART" id="SM00448">
    <property type="entry name" value="REC"/>
    <property type="match status" value="1"/>
</dbReference>
<gene>
    <name evidence="21" type="ORF">MNBD_GAMMA08-1256</name>
</gene>
<dbReference type="Gene3D" id="1.10.287.130">
    <property type="match status" value="1"/>
</dbReference>
<dbReference type="CDD" id="cd17546">
    <property type="entry name" value="REC_hyHK_CKI1_RcsC-like"/>
    <property type="match status" value="1"/>
</dbReference>
<evidence type="ECO:0000256" key="13">
    <source>
        <dbReference type="ARBA" id="ARBA00023012"/>
    </source>
</evidence>
<dbReference type="SMART" id="SM00388">
    <property type="entry name" value="HisKA"/>
    <property type="match status" value="1"/>
</dbReference>
<comment type="subcellular location">
    <subcellularLocation>
        <location evidence="2">Cell inner membrane</location>
        <topology evidence="2">Multi-pass membrane protein</topology>
    </subcellularLocation>
</comment>
<dbReference type="PROSITE" id="PS50109">
    <property type="entry name" value="HIS_KIN"/>
    <property type="match status" value="1"/>
</dbReference>
<evidence type="ECO:0000259" key="19">
    <source>
        <dbReference type="PROSITE" id="PS50885"/>
    </source>
</evidence>
<dbReference type="PROSITE" id="PS50110">
    <property type="entry name" value="RESPONSE_REGULATORY"/>
    <property type="match status" value="1"/>
</dbReference>
<feature type="transmembrane region" description="Helical" evidence="16">
    <location>
        <begin position="170"/>
        <end position="191"/>
    </location>
</feature>
<evidence type="ECO:0000256" key="5">
    <source>
        <dbReference type="ARBA" id="ARBA00022519"/>
    </source>
</evidence>
<evidence type="ECO:0000256" key="1">
    <source>
        <dbReference type="ARBA" id="ARBA00000085"/>
    </source>
</evidence>
<evidence type="ECO:0000256" key="4">
    <source>
        <dbReference type="ARBA" id="ARBA00022475"/>
    </source>
</evidence>
<dbReference type="SMART" id="SM00387">
    <property type="entry name" value="HATPase_c"/>
    <property type="match status" value="1"/>
</dbReference>
<dbReference type="AlphaFoldDB" id="A0A3B0XHT4"/>
<dbReference type="Gene3D" id="3.30.565.10">
    <property type="entry name" value="Histidine kinase-like ATPase, C-terminal domain"/>
    <property type="match status" value="1"/>
</dbReference>
<keyword evidence="13" id="KW-0902">Two-component regulatory system</keyword>
<feature type="domain" description="HAMP" evidence="19">
    <location>
        <begin position="193"/>
        <end position="245"/>
    </location>
</feature>
<dbReference type="SMART" id="SM00304">
    <property type="entry name" value="HAMP"/>
    <property type="match status" value="1"/>
</dbReference>
<dbReference type="PANTHER" id="PTHR45339">
    <property type="entry name" value="HYBRID SIGNAL TRANSDUCTION HISTIDINE KINASE J"/>
    <property type="match status" value="1"/>
</dbReference>
<proteinExistence type="predicted"/>
<evidence type="ECO:0000313" key="21">
    <source>
        <dbReference type="EMBL" id="VAW64180.1"/>
    </source>
</evidence>
<dbReference type="PROSITE" id="PS50894">
    <property type="entry name" value="HPT"/>
    <property type="match status" value="1"/>
</dbReference>